<dbReference type="Proteomes" id="UP001606134">
    <property type="component" value="Unassembled WGS sequence"/>
</dbReference>
<protein>
    <recommendedName>
        <fullName evidence="3">SnoaL-like domain-containing protein</fullName>
    </recommendedName>
</protein>
<comment type="caution">
    <text evidence="1">The sequence shown here is derived from an EMBL/GenBank/DDBJ whole genome shotgun (WGS) entry which is preliminary data.</text>
</comment>
<gene>
    <name evidence="1" type="ORF">ACG04R_19585</name>
</gene>
<proteinExistence type="predicted"/>
<dbReference type="EMBL" id="JBIGIC010000010">
    <property type="protein sequence ID" value="MFG6488897.1"/>
    <property type="molecule type" value="Genomic_DNA"/>
</dbReference>
<name>A0ABW7HG61_9BURK</name>
<organism evidence="1 2">
    <name type="scientific">Pelomonas candidula</name>
    <dbReference type="NCBI Taxonomy" id="3299025"/>
    <lineage>
        <taxon>Bacteria</taxon>
        <taxon>Pseudomonadati</taxon>
        <taxon>Pseudomonadota</taxon>
        <taxon>Betaproteobacteria</taxon>
        <taxon>Burkholderiales</taxon>
        <taxon>Sphaerotilaceae</taxon>
        <taxon>Roseateles</taxon>
    </lineage>
</organism>
<keyword evidence="2" id="KW-1185">Reference proteome</keyword>
<accession>A0ABW7HG61</accession>
<evidence type="ECO:0000313" key="1">
    <source>
        <dbReference type="EMBL" id="MFG6488897.1"/>
    </source>
</evidence>
<evidence type="ECO:0008006" key="3">
    <source>
        <dbReference type="Google" id="ProtNLM"/>
    </source>
</evidence>
<reference evidence="1 2" key="1">
    <citation type="submission" date="2024-08" db="EMBL/GenBank/DDBJ databases">
        <authorList>
            <person name="Lu H."/>
        </authorList>
    </citation>
    <scope>NUCLEOTIDE SEQUENCE [LARGE SCALE GENOMIC DNA]</scope>
    <source>
        <strain evidence="1 2">BYS78W</strain>
    </source>
</reference>
<sequence length="118" mass="13235">MHALTHRIRVTPSAPGEDLHRYVDECVKRGDLDAALDLSVVEFDELAQLANVAVTAVDVSDFGITVHYTVTWTSFHACDDRTFGGSHARVLRGHREGDAWVFGRHEPLPTRQDMCDEF</sequence>
<evidence type="ECO:0000313" key="2">
    <source>
        <dbReference type="Proteomes" id="UP001606134"/>
    </source>
</evidence>